<gene>
    <name evidence="1" type="ORF">PGIGA_G00019860</name>
</gene>
<sequence>PLHTENTPQDPPIWRSKPTHIGCRFKATSFRCAFPRRGCFSRQGCFFRHNTCFIICSVNIAITAEEEGSC</sequence>
<comment type="caution">
    <text evidence="1">The sequence shown here is derived from an EMBL/GenBank/DDBJ whole genome shotgun (WGS) entry which is preliminary data.</text>
</comment>
<dbReference type="EMBL" id="CM040463">
    <property type="protein sequence ID" value="MCI4382877.1"/>
    <property type="molecule type" value="Genomic_DNA"/>
</dbReference>
<protein>
    <submittedName>
        <fullName evidence="1">Uncharacterized protein</fullName>
    </submittedName>
</protein>
<name>A0ACC5WUX7_PANGG</name>
<organism evidence="1 2">
    <name type="scientific">Pangasianodon gigas</name>
    <name type="common">Mekong giant catfish</name>
    <name type="synonym">Pangasius gigas</name>
    <dbReference type="NCBI Taxonomy" id="30993"/>
    <lineage>
        <taxon>Eukaryota</taxon>
        <taxon>Metazoa</taxon>
        <taxon>Chordata</taxon>
        <taxon>Craniata</taxon>
        <taxon>Vertebrata</taxon>
        <taxon>Euteleostomi</taxon>
        <taxon>Actinopterygii</taxon>
        <taxon>Neopterygii</taxon>
        <taxon>Teleostei</taxon>
        <taxon>Ostariophysi</taxon>
        <taxon>Siluriformes</taxon>
        <taxon>Pangasiidae</taxon>
        <taxon>Pangasianodon</taxon>
    </lineage>
</organism>
<reference evidence="1 2" key="1">
    <citation type="journal article" date="2022" name="bioRxiv">
        <title>An ancient truncated duplication of the anti-Mullerian hormone receptor type 2 gene is a potential conserved master sex determinant in the Pangasiidae catfish family.</title>
        <authorList>
            <person name="Wen M."/>
            <person name="Pan Q."/>
            <person name="Jouanno E."/>
            <person name="Montfort J."/>
            <person name="Zahm M."/>
            <person name="Cabau C."/>
            <person name="Klopp C."/>
            <person name="Iampietro C."/>
            <person name="Roques C."/>
            <person name="Bouchez O."/>
            <person name="Castinel A."/>
            <person name="Donnadieu C."/>
            <person name="Parrinello H."/>
            <person name="Poncet C."/>
            <person name="Belmonte E."/>
            <person name="Gautier V."/>
            <person name="Avarre J.-C."/>
            <person name="Dugue R."/>
            <person name="Gustiano R."/>
            <person name="Ha T.T.T."/>
            <person name="Campet M."/>
            <person name="Sriphairoj K."/>
            <person name="Ribolli J."/>
            <person name="de Almeida F.L."/>
            <person name="Desvignes T."/>
            <person name="Postlethwait J.H."/>
            <person name="Bucao C.F."/>
            <person name="Robinson-Rechavi M."/>
            <person name="Bobe J."/>
            <person name="Herpin A."/>
            <person name="Guiguen Y."/>
        </authorList>
    </citation>
    <scope>NUCLEOTIDE SEQUENCE [LARGE SCALE GENOMIC DNA]</scope>
    <source>
        <tissue evidence="1">Fin clip</tissue>
    </source>
</reference>
<evidence type="ECO:0000313" key="2">
    <source>
        <dbReference type="Proteomes" id="UP000829447"/>
    </source>
</evidence>
<keyword evidence="2" id="KW-1185">Reference proteome</keyword>
<evidence type="ECO:0000313" key="1">
    <source>
        <dbReference type="EMBL" id="MCI4382877.1"/>
    </source>
</evidence>
<accession>A0ACC5WUX7</accession>
<dbReference type="Proteomes" id="UP000829447">
    <property type="component" value="Linkage Group LG10"/>
</dbReference>
<feature type="non-terminal residue" evidence="1">
    <location>
        <position position="1"/>
    </location>
</feature>
<proteinExistence type="predicted"/>